<comment type="caution">
    <text evidence="2">The sequence shown here is derived from an EMBL/GenBank/DDBJ whole genome shotgun (WGS) entry which is preliminary data.</text>
</comment>
<evidence type="ECO:0000313" key="2">
    <source>
        <dbReference type="EMBL" id="PHI06018.1"/>
    </source>
</evidence>
<sequence>MQEKRKGYKTQEQQNKANQRYRATEKGKKNDKYSTYKSRAKVFIKTMASINELEELIEMIEKEKESLKMKKIWKEVKNLVKEMNIDNDNIDKTSGECIVDLIGGKYNGWSVAGKVNLDGDYKEITIDDNAVVYNPAE</sequence>
<proteinExistence type="predicted"/>
<dbReference type="EMBL" id="NIRN01000001">
    <property type="protein sequence ID" value="PHI06018.1"/>
    <property type="molecule type" value="Genomic_DNA"/>
</dbReference>
<gene>
    <name evidence="2" type="ORF">CBG54_02630</name>
</gene>
<name>A0A2C6BK88_FUSNP</name>
<dbReference type="RefSeq" id="WP_098973670.1">
    <property type="nucleotide sequence ID" value="NZ_CP077115.1"/>
</dbReference>
<dbReference type="AlphaFoldDB" id="A0A2C6BK88"/>
<evidence type="ECO:0000256" key="1">
    <source>
        <dbReference type="SAM" id="MobiDB-lite"/>
    </source>
</evidence>
<dbReference type="Proteomes" id="UP000224182">
    <property type="component" value="Unassembled WGS sequence"/>
</dbReference>
<reference evidence="2 3" key="1">
    <citation type="submission" date="2017-06" db="EMBL/GenBank/DDBJ databases">
        <title>Draft genome sequence of Fusobacterium nucleatum subsp. polymorphum KCOM 1271 (=ChDC F305).</title>
        <authorList>
            <person name="Kook J.-K."/>
            <person name="Park S.-N."/>
            <person name="Lim Y.K."/>
            <person name="Roh H."/>
        </authorList>
    </citation>
    <scope>NUCLEOTIDE SEQUENCE [LARGE SCALE GENOMIC DNA]</scope>
    <source>
        <strain evidence="3">KCOM 1271 (ChDC F305)</strain>
    </source>
</reference>
<protein>
    <submittedName>
        <fullName evidence="2">Uncharacterized protein</fullName>
    </submittedName>
</protein>
<feature type="region of interest" description="Disordered" evidence="1">
    <location>
        <begin position="1"/>
        <end position="32"/>
    </location>
</feature>
<feature type="compositionally biased region" description="Basic and acidic residues" evidence="1">
    <location>
        <begin position="22"/>
        <end position="32"/>
    </location>
</feature>
<evidence type="ECO:0000313" key="3">
    <source>
        <dbReference type="Proteomes" id="UP000224182"/>
    </source>
</evidence>
<organism evidence="2 3">
    <name type="scientific">Fusobacterium nucleatum subsp. polymorphum</name>
    <name type="common">Fusobacterium polymorphum</name>
    <dbReference type="NCBI Taxonomy" id="76857"/>
    <lineage>
        <taxon>Bacteria</taxon>
        <taxon>Fusobacteriati</taxon>
        <taxon>Fusobacteriota</taxon>
        <taxon>Fusobacteriia</taxon>
        <taxon>Fusobacteriales</taxon>
        <taxon>Fusobacteriaceae</taxon>
        <taxon>Fusobacterium</taxon>
    </lineage>
</organism>
<accession>A0A2C6BK88</accession>